<dbReference type="Proteomes" id="UP000799437">
    <property type="component" value="Unassembled WGS sequence"/>
</dbReference>
<dbReference type="GO" id="GO:0004601">
    <property type="term" value="F:peroxidase activity"/>
    <property type="evidence" value="ECO:0007669"/>
    <property type="project" value="UniProtKB-KW"/>
</dbReference>
<comment type="cofactor">
    <cofactor evidence="1">
        <name>heme b</name>
        <dbReference type="ChEBI" id="CHEBI:60344"/>
    </cofactor>
</comment>
<evidence type="ECO:0000313" key="10">
    <source>
        <dbReference type="Proteomes" id="UP000799437"/>
    </source>
</evidence>
<evidence type="ECO:0000256" key="3">
    <source>
        <dbReference type="ARBA" id="ARBA00022617"/>
    </source>
</evidence>
<sequence length="461" mass="49029">MALITQESSIHNSSTAQTSFNMRHLALAATIAGAITAFPVMDNPETVELSRQFIKRQVPDPLGQDALALSKSQTNCGPTPCLTFDEKDQLVSITGDHAYASPAPGDIRGPCPGLNAAANHGYLPRSGIVSIEETVAGLGALYNMSPELAIALSAYAIATDGNILEGVWSIGGPLPADELAGGLLGTGQGLSYSHNAYEGDASIGRNDAYTNNGDAHSLNITKFEHVYALGGAEDRYTLDKFRARFEGVQNESIATNPYYFTGAFSTVVVVPAAYNFVINFMSNHSAAEPSGYLDGYNFKTFFGVSGTPGNFVWERGQERVPPDWYRRPSTNPYTAADVFEDVAIGYAAYPNTLKFGGNTGKPNTFTGLNVADLSGGVFNARDLFVGNNLACFSYSVLQQGIPNFANPLLNGVNRILGFVVDKVKPNLLGGLSCPELGSQSAGLFNQFPGYKYNPSGPGTNY</sequence>
<name>A0A6A6W192_9PEZI</name>
<dbReference type="InterPro" id="IPR036851">
    <property type="entry name" value="Chloroperoxidase-like_sf"/>
</dbReference>
<dbReference type="GO" id="GO:0046872">
    <property type="term" value="F:metal ion binding"/>
    <property type="evidence" value="ECO:0007669"/>
    <property type="project" value="UniProtKB-KW"/>
</dbReference>
<evidence type="ECO:0000256" key="2">
    <source>
        <dbReference type="ARBA" id="ARBA00022559"/>
    </source>
</evidence>
<proteinExistence type="inferred from homology"/>
<accession>A0A6A6W192</accession>
<dbReference type="GeneID" id="54490656"/>
<evidence type="ECO:0000256" key="4">
    <source>
        <dbReference type="ARBA" id="ARBA00022723"/>
    </source>
</evidence>
<evidence type="ECO:0000259" key="8">
    <source>
        <dbReference type="PROSITE" id="PS51405"/>
    </source>
</evidence>
<dbReference type="PANTHER" id="PTHR33577">
    <property type="entry name" value="STERIGMATOCYSTIN BIOSYNTHESIS PEROXIDASE STCC-RELATED"/>
    <property type="match status" value="1"/>
</dbReference>
<evidence type="ECO:0000313" key="9">
    <source>
        <dbReference type="EMBL" id="KAF2755744.1"/>
    </source>
</evidence>
<keyword evidence="5" id="KW-0560">Oxidoreductase</keyword>
<dbReference type="InterPro" id="IPR000028">
    <property type="entry name" value="Chloroperoxidase"/>
</dbReference>
<dbReference type="RefSeq" id="XP_033598195.1">
    <property type="nucleotide sequence ID" value="XM_033749602.1"/>
</dbReference>
<dbReference type="AlphaFoldDB" id="A0A6A6W192"/>
<evidence type="ECO:0000256" key="7">
    <source>
        <dbReference type="ARBA" id="ARBA00025795"/>
    </source>
</evidence>
<dbReference type="PANTHER" id="PTHR33577:SF1">
    <property type="entry name" value="HEME HALOPEROXIDASE FAMILY PROFILE DOMAIN-CONTAINING PROTEIN"/>
    <property type="match status" value="1"/>
</dbReference>
<gene>
    <name evidence="9" type="ORF">EJ05DRAFT_540403</name>
</gene>
<protein>
    <recommendedName>
        <fullName evidence="8">Heme haloperoxidase family profile domain-containing protein</fullName>
    </recommendedName>
</protein>
<dbReference type="PROSITE" id="PS51405">
    <property type="entry name" value="HEME_HALOPEROXIDASE"/>
    <property type="match status" value="1"/>
</dbReference>
<keyword evidence="10" id="KW-1185">Reference proteome</keyword>
<evidence type="ECO:0000256" key="6">
    <source>
        <dbReference type="ARBA" id="ARBA00023004"/>
    </source>
</evidence>
<evidence type="ECO:0000256" key="1">
    <source>
        <dbReference type="ARBA" id="ARBA00001970"/>
    </source>
</evidence>
<keyword evidence="2" id="KW-0575">Peroxidase</keyword>
<dbReference type="OrthoDB" id="407298at2759"/>
<keyword evidence="3" id="KW-0349">Heme</keyword>
<dbReference type="Pfam" id="PF01328">
    <property type="entry name" value="Peroxidase_2"/>
    <property type="match status" value="1"/>
</dbReference>
<reference evidence="9" key="1">
    <citation type="journal article" date="2020" name="Stud. Mycol.">
        <title>101 Dothideomycetes genomes: a test case for predicting lifestyles and emergence of pathogens.</title>
        <authorList>
            <person name="Haridas S."/>
            <person name="Albert R."/>
            <person name="Binder M."/>
            <person name="Bloem J."/>
            <person name="Labutti K."/>
            <person name="Salamov A."/>
            <person name="Andreopoulos B."/>
            <person name="Baker S."/>
            <person name="Barry K."/>
            <person name="Bills G."/>
            <person name="Bluhm B."/>
            <person name="Cannon C."/>
            <person name="Castanera R."/>
            <person name="Culley D."/>
            <person name="Daum C."/>
            <person name="Ezra D."/>
            <person name="Gonzalez J."/>
            <person name="Henrissat B."/>
            <person name="Kuo A."/>
            <person name="Liang C."/>
            <person name="Lipzen A."/>
            <person name="Lutzoni F."/>
            <person name="Magnuson J."/>
            <person name="Mondo S."/>
            <person name="Nolan M."/>
            <person name="Ohm R."/>
            <person name="Pangilinan J."/>
            <person name="Park H.-J."/>
            <person name="Ramirez L."/>
            <person name="Alfaro M."/>
            <person name="Sun H."/>
            <person name="Tritt A."/>
            <person name="Yoshinaga Y."/>
            <person name="Zwiers L.-H."/>
            <person name="Turgeon B."/>
            <person name="Goodwin S."/>
            <person name="Spatafora J."/>
            <person name="Crous P."/>
            <person name="Grigoriev I."/>
        </authorList>
    </citation>
    <scope>NUCLEOTIDE SEQUENCE</scope>
    <source>
        <strain evidence="9">CBS 121739</strain>
    </source>
</reference>
<evidence type="ECO:0000256" key="5">
    <source>
        <dbReference type="ARBA" id="ARBA00023002"/>
    </source>
</evidence>
<keyword evidence="4" id="KW-0479">Metal-binding</keyword>
<comment type="similarity">
    <text evidence="7">Belongs to the chloroperoxidase family.</text>
</comment>
<dbReference type="SUPFAM" id="SSF47571">
    <property type="entry name" value="Cloroperoxidase"/>
    <property type="match status" value="1"/>
</dbReference>
<feature type="domain" description="Heme haloperoxidase family profile" evidence="8">
    <location>
        <begin position="95"/>
        <end position="340"/>
    </location>
</feature>
<dbReference type="EMBL" id="ML996577">
    <property type="protein sequence ID" value="KAF2755744.1"/>
    <property type="molecule type" value="Genomic_DNA"/>
</dbReference>
<dbReference type="Gene3D" id="1.10.489.10">
    <property type="entry name" value="Chloroperoxidase-like"/>
    <property type="match status" value="1"/>
</dbReference>
<organism evidence="9 10">
    <name type="scientific">Pseudovirgaria hyperparasitica</name>
    <dbReference type="NCBI Taxonomy" id="470096"/>
    <lineage>
        <taxon>Eukaryota</taxon>
        <taxon>Fungi</taxon>
        <taxon>Dikarya</taxon>
        <taxon>Ascomycota</taxon>
        <taxon>Pezizomycotina</taxon>
        <taxon>Dothideomycetes</taxon>
        <taxon>Dothideomycetes incertae sedis</taxon>
        <taxon>Acrospermales</taxon>
        <taxon>Acrospermaceae</taxon>
        <taxon>Pseudovirgaria</taxon>
    </lineage>
</organism>
<keyword evidence="6" id="KW-0408">Iron</keyword>